<dbReference type="EMBL" id="HQ834555">
    <property type="protein sequence ID" value="ADV17706.1"/>
    <property type="molecule type" value="Genomic_DNA"/>
</dbReference>
<protein>
    <submittedName>
        <fullName evidence="1">L1</fullName>
    </submittedName>
</protein>
<feature type="non-terminal residue" evidence="1">
    <location>
        <position position="30"/>
    </location>
</feature>
<reference evidence="1" key="1">
    <citation type="journal article" date="2011" name="Virol. J.">
        <title>Human Papillomavirus in Brazilian women with and without cervical lesions.</title>
        <authorList>
            <person name="Oliveira-Silva M."/>
            <person name="Xavier C.L."/>
            <person name="Zardo L.M."/>
            <person name="Bonvicino C.R."/>
            <person name="Moreira M.A."/>
        </authorList>
    </citation>
    <scope>NUCLEOTIDE SEQUENCE</scope>
    <source>
        <strain evidence="1">CH211A</strain>
    </source>
</reference>
<feature type="non-terminal residue" evidence="1">
    <location>
        <position position="1"/>
    </location>
</feature>
<sequence length="30" mass="3497">RNTNMIISATTQTLSTYNLSQVKQYVRHVE</sequence>
<evidence type="ECO:0000313" key="1">
    <source>
        <dbReference type="EMBL" id="ADV17706.1"/>
    </source>
</evidence>
<name>E7EL72_9PAPI</name>
<accession>E7EL72</accession>
<proteinExistence type="predicted"/>
<organism evidence="1">
    <name type="scientific">Human papillomavirus</name>
    <dbReference type="NCBI Taxonomy" id="10566"/>
    <lineage>
        <taxon>Viruses</taxon>
        <taxon>Monodnaviria</taxon>
        <taxon>Shotokuvirae</taxon>
        <taxon>Cossaviricota</taxon>
        <taxon>Papovaviricetes</taxon>
        <taxon>Zurhausenvirales</taxon>
        <taxon>Papillomaviridae</taxon>
    </lineage>
</organism>